<keyword evidence="3 6" id="KW-0731">Sigma factor</keyword>
<feature type="domain" description="RNA polymerase sigma-70 region 2" evidence="7">
    <location>
        <begin position="23"/>
        <end position="89"/>
    </location>
</feature>
<dbReference type="GO" id="GO:0016987">
    <property type="term" value="F:sigma factor activity"/>
    <property type="evidence" value="ECO:0007669"/>
    <property type="project" value="UniProtKB-KW"/>
</dbReference>
<dbReference type="EMBL" id="JPIU01000036">
    <property type="protein sequence ID" value="KIO46066.1"/>
    <property type="molecule type" value="Genomic_DNA"/>
</dbReference>
<dbReference type="RefSeq" id="WP_041504864.1">
    <property type="nucleotide sequence ID" value="NZ_JPIU01000036.1"/>
</dbReference>
<dbReference type="Gene3D" id="1.10.10.10">
    <property type="entry name" value="Winged helix-like DNA-binding domain superfamily/Winged helix DNA-binding domain"/>
    <property type="match status" value="1"/>
</dbReference>
<dbReference type="PANTHER" id="PTHR43133">
    <property type="entry name" value="RNA POLYMERASE ECF-TYPE SIGMA FACTO"/>
    <property type="match status" value="1"/>
</dbReference>
<name>A0A0C3RGG0_9PORP</name>
<protein>
    <recommendedName>
        <fullName evidence="6">RNA polymerase sigma factor</fullName>
    </recommendedName>
</protein>
<sequence>MEQIESLYIRRTLNGETAAFGQLVEQYSQRIFLLVLRIVRCREDAEELTQDVFLKAFRHLNTFKGDSSFSSWLYRIAFNTAISFVRKKKMEFVYSEEKFMDNLLDTDKEAEQNEEADLMEKLEKIIPLLPPEEVALLTLYYTDNRNIEEIALILSQTTSNIKVKLFRIRKKLYTLLNSN</sequence>
<dbReference type="Pfam" id="PF08281">
    <property type="entry name" value="Sigma70_r4_2"/>
    <property type="match status" value="1"/>
</dbReference>
<evidence type="ECO:0000256" key="6">
    <source>
        <dbReference type="RuleBase" id="RU000716"/>
    </source>
</evidence>
<evidence type="ECO:0000256" key="5">
    <source>
        <dbReference type="ARBA" id="ARBA00023163"/>
    </source>
</evidence>
<accession>A0A0C3RGG0</accession>
<dbReference type="Pfam" id="PF04542">
    <property type="entry name" value="Sigma70_r2"/>
    <property type="match status" value="1"/>
</dbReference>
<evidence type="ECO:0000256" key="1">
    <source>
        <dbReference type="ARBA" id="ARBA00010641"/>
    </source>
</evidence>
<dbReference type="InterPro" id="IPR007627">
    <property type="entry name" value="RNA_pol_sigma70_r2"/>
</dbReference>
<dbReference type="InterPro" id="IPR013325">
    <property type="entry name" value="RNA_pol_sigma_r2"/>
</dbReference>
<dbReference type="GO" id="GO:0003677">
    <property type="term" value="F:DNA binding"/>
    <property type="evidence" value="ECO:0007669"/>
    <property type="project" value="UniProtKB-KW"/>
</dbReference>
<evidence type="ECO:0000259" key="8">
    <source>
        <dbReference type="Pfam" id="PF08281"/>
    </source>
</evidence>
<dbReference type="GO" id="GO:0006352">
    <property type="term" value="P:DNA-templated transcription initiation"/>
    <property type="evidence" value="ECO:0007669"/>
    <property type="project" value="InterPro"/>
</dbReference>
<dbReference type="PROSITE" id="PS01063">
    <property type="entry name" value="SIGMA70_ECF"/>
    <property type="match status" value="1"/>
</dbReference>
<keyword evidence="4 6" id="KW-0238">DNA-binding</keyword>
<dbReference type="NCBIfam" id="TIGR02937">
    <property type="entry name" value="sigma70-ECF"/>
    <property type="match status" value="1"/>
</dbReference>
<dbReference type="Proteomes" id="UP000031980">
    <property type="component" value="Unassembled WGS sequence"/>
</dbReference>
<dbReference type="SUPFAM" id="SSF88946">
    <property type="entry name" value="Sigma2 domain of RNA polymerase sigma factors"/>
    <property type="match status" value="1"/>
</dbReference>
<proteinExistence type="inferred from homology"/>
<dbReference type="InterPro" id="IPR000838">
    <property type="entry name" value="RNA_pol_sigma70_ECF_CS"/>
</dbReference>
<keyword evidence="2 6" id="KW-0805">Transcription regulation</keyword>
<dbReference type="InterPro" id="IPR013324">
    <property type="entry name" value="RNA_pol_sigma_r3/r4-like"/>
</dbReference>
<evidence type="ECO:0000313" key="10">
    <source>
        <dbReference type="Proteomes" id="UP000031980"/>
    </source>
</evidence>
<dbReference type="InterPro" id="IPR014284">
    <property type="entry name" value="RNA_pol_sigma-70_dom"/>
</dbReference>
<feature type="domain" description="RNA polymerase sigma factor 70 region 4 type 2" evidence="8">
    <location>
        <begin position="120"/>
        <end position="172"/>
    </location>
</feature>
<dbReference type="InterPro" id="IPR039425">
    <property type="entry name" value="RNA_pol_sigma-70-like"/>
</dbReference>
<evidence type="ECO:0000256" key="2">
    <source>
        <dbReference type="ARBA" id="ARBA00023015"/>
    </source>
</evidence>
<comment type="caution">
    <text evidence="9">The sequence shown here is derived from an EMBL/GenBank/DDBJ whole genome shotgun (WGS) entry which is preliminary data.</text>
</comment>
<dbReference type="InterPro" id="IPR036388">
    <property type="entry name" value="WH-like_DNA-bd_sf"/>
</dbReference>
<evidence type="ECO:0000256" key="3">
    <source>
        <dbReference type="ARBA" id="ARBA00023082"/>
    </source>
</evidence>
<dbReference type="SUPFAM" id="SSF88659">
    <property type="entry name" value="Sigma3 and sigma4 domains of RNA polymerase sigma factors"/>
    <property type="match status" value="1"/>
</dbReference>
<evidence type="ECO:0000259" key="7">
    <source>
        <dbReference type="Pfam" id="PF04542"/>
    </source>
</evidence>
<evidence type="ECO:0000313" key="9">
    <source>
        <dbReference type="EMBL" id="KIO46066.1"/>
    </source>
</evidence>
<dbReference type="PANTHER" id="PTHR43133:SF45">
    <property type="entry name" value="RNA POLYMERASE ECF-TYPE SIGMA FACTOR"/>
    <property type="match status" value="1"/>
</dbReference>
<dbReference type="InterPro" id="IPR013249">
    <property type="entry name" value="RNA_pol_sigma70_r4_t2"/>
</dbReference>
<comment type="similarity">
    <text evidence="1 6">Belongs to the sigma-70 factor family. ECF subfamily.</text>
</comment>
<keyword evidence="10" id="KW-1185">Reference proteome</keyword>
<dbReference type="Gene3D" id="1.10.1740.10">
    <property type="match status" value="1"/>
</dbReference>
<organism evidence="9 10">
    <name type="scientific">Sanguibacteroides justesenii</name>
    <dbReference type="NCBI Taxonomy" id="1547597"/>
    <lineage>
        <taxon>Bacteria</taxon>
        <taxon>Pseudomonadati</taxon>
        <taxon>Bacteroidota</taxon>
        <taxon>Bacteroidia</taxon>
        <taxon>Bacteroidales</taxon>
        <taxon>Porphyromonadaceae</taxon>
        <taxon>Sanguibacteroides</taxon>
    </lineage>
</organism>
<keyword evidence="5 6" id="KW-0804">Transcription</keyword>
<reference evidence="9 10" key="1">
    <citation type="submission" date="2014-07" db="EMBL/GenBank/DDBJ databases">
        <title>Porphyromonadaceae bacterium OUH 308042 = ATCC BAA-2681 = DSM 28342 draft genome.</title>
        <authorList>
            <person name="Sydenham T.V."/>
            <person name="Hasman H."/>
            <person name="Justensen U.S."/>
        </authorList>
    </citation>
    <scope>NUCLEOTIDE SEQUENCE [LARGE SCALE GENOMIC DNA]</scope>
    <source>
        <strain evidence="9 10">OUH 308042</strain>
    </source>
</reference>
<evidence type="ECO:0000256" key="4">
    <source>
        <dbReference type="ARBA" id="ARBA00023125"/>
    </source>
</evidence>
<dbReference type="AlphaFoldDB" id="A0A0C3RGG0"/>
<gene>
    <name evidence="9" type="ORF">BA92_03075</name>
</gene>